<dbReference type="SUPFAM" id="SSF53448">
    <property type="entry name" value="Nucleotide-diphospho-sugar transferases"/>
    <property type="match status" value="1"/>
</dbReference>
<dbReference type="InterPro" id="IPR029044">
    <property type="entry name" value="Nucleotide-diphossugar_trans"/>
</dbReference>
<evidence type="ECO:0000313" key="2">
    <source>
        <dbReference type="EMBL" id="MFD1003272.1"/>
    </source>
</evidence>
<dbReference type="EMBL" id="JBHTKA010000015">
    <property type="protein sequence ID" value="MFD1003272.1"/>
    <property type="molecule type" value="Genomic_DNA"/>
</dbReference>
<evidence type="ECO:0000313" key="3">
    <source>
        <dbReference type="Proteomes" id="UP001597112"/>
    </source>
</evidence>
<dbReference type="PANTHER" id="PTHR22916:SF3">
    <property type="entry name" value="UDP-GLCNAC:BETAGAL BETA-1,3-N-ACETYLGLUCOSAMINYLTRANSFERASE-LIKE PROTEIN 1"/>
    <property type="match status" value="1"/>
</dbReference>
<gene>
    <name evidence="2" type="ORF">ACFQ21_28360</name>
</gene>
<dbReference type="InterPro" id="IPR001173">
    <property type="entry name" value="Glyco_trans_2-like"/>
</dbReference>
<protein>
    <submittedName>
        <fullName evidence="2">Glycosyltransferase family 2 protein</fullName>
    </submittedName>
</protein>
<comment type="caution">
    <text evidence="2">The sequence shown here is derived from an EMBL/GenBank/DDBJ whole genome shotgun (WGS) entry which is preliminary data.</text>
</comment>
<feature type="domain" description="Glycosyltransferase 2-like" evidence="1">
    <location>
        <begin position="7"/>
        <end position="141"/>
    </location>
</feature>
<dbReference type="PANTHER" id="PTHR22916">
    <property type="entry name" value="GLYCOSYLTRANSFERASE"/>
    <property type="match status" value="1"/>
</dbReference>
<proteinExistence type="predicted"/>
<name>A0ABW3KEA0_9BACT</name>
<dbReference type="RefSeq" id="WP_377585742.1">
    <property type="nucleotide sequence ID" value="NZ_JBHTKA010000015.1"/>
</dbReference>
<keyword evidence="3" id="KW-1185">Reference proteome</keyword>
<dbReference type="Pfam" id="PF00535">
    <property type="entry name" value="Glycos_transf_2"/>
    <property type="match status" value="1"/>
</dbReference>
<organism evidence="2 3">
    <name type="scientific">Ohtaekwangia kribbensis</name>
    <dbReference type="NCBI Taxonomy" id="688913"/>
    <lineage>
        <taxon>Bacteria</taxon>
        <taxon>Pseudomonadati</taxon>
        <taxon>Bacteroidota</taxon>
        <taxon>Cytophagia</taxon>
        <taxon>Cytophagales</taxon>
        <taxon>Fulvivirgaceae</taxon>
        <taxon>Ohtaekwangia</taxon>
    </lineage>
</organism>
<dbReference type="Proteomes" id="UP001597112">
    <property type="component" value="Unassembled WGS sequence"/>
</dbReference>
<evidence type="ECO:0000259" key="1">
    <source>
        <dbReference type="Pfam" id="PF00535"/>
    </source>
</evidence>
<dbReference type="Gene3D" id="3.90.550.10">
    <property type="entry name" value="Spore Coat Polysaccharide Biosynthesis Protein SpsA, Chain A"/>
    <property type="match status" value="1"/>
</dbReference>
<sequence>MSNPKLTVLMPVYNAASYLHEAIDSILQQTFRDFEFLIIDDGSTDQSIAIVQSYKDPRIRFVRNETNVGIAATLNRGIELASCELIARMDADDISYPDRLQKQYDYMMHDSACALLSTWCRVVTAAGKHVRLERYTSRFFYYNLTFECWIYHPTVMFRKAAVKEVGMYSMPYSEDYDLFWKLAQKFRIANLGEILLDYRLSPTSLNTVLRKKEYDVANRKNVLRNLRHYMGNDFSIPEEYLECLRHHTVPIATLNDIPKIVDCLAILEQITEQISKTPNVNRNENDIAEAAWFKRDFIVYQLFQELPWPNNLWLLVKTRKLNHITRKTSYALRWRIKKIKHYFSFSNNKVILI</sequence>
<accession>A0ABW3KEA0</accession>
<reference evidence="3" key="1">
    <citation type="journal article" date="2019" name="Int. J. Syst. Evol. Microbiol.">
        <title>The Global Catalogue of Microorganisms (GCM) 10K type strain sequencing project: providing services to taxonomists for standard genome sequencing and annotation.</title>
        <authorList>
            <consortium name="The Broad Institute Genomics Platform"/>
            <consortium name="The Broad Institute Genome Sequencing Center for Infectious Disease"/>
            <person name="Wu L."/>
            <person name="Ma J."/>
        </authorList>
    </citation>
    <scope>NUCLEOTIDE SEQUENCE [LARGE SCALE GENOMIC DNA]</scope>
    <source>
        <strain evidence="3">CCUG 58938</strain>
    </source>
</reference>